<dbReference type="EMBL" id="CP045798">
    <property type="protein sequence ID" value="QNB46104.1"/>
    <property type="molecule type" value="Genomic_DNA"/>
</dbReference>
<evidence type="ECO:0000256" key="2">
    <source>
        <dbReference type="ARBA" id="ARBA00022112"/>
    </source>
</evidence>
<dbReference type="PANTHER" id="PTHR13799:SF14">
    <property type="entry name" value="GTP CYCLOHYDROLASE 1 TYPE 2 HOMOLOG"/>
    <property type="match status" value="1"/>
</dbReference>
<name>A0A7G6E200_THEFR</name>
<dbReference type="Gene3D" id="3.30.70.120">
    <property type="match status" value="1"/>
</dbReference>
<dbReference type="NCBIfam" id="TIGR00486">
    <property type="entry name" value="YbgI_SA1388"/>
    <property type="match status" value="1"/>
</dbReference>
<dbReference type="KEGG" id="tfr:BR63_07125"/>
<dbReference type="GO" id="GO:0005737">
    <property type="term" value="C:cytoplasm"/>
    <property type="evidence" value="ECO:0007669"/>
    <property type="project" value="TreeGrafter"/>
</dbReference>
<evidence type="ECO:0000256" key="4">
    <source>
        <dbReference type="PIRNR" id="PIRNR037489"/>
    </source>
</evidence>
<organism evidence="6 7">
    <name type="scientific">Thermanaerosceptrum fracticalcis</name>
    <dbReference type="NCBI Taxonomy" id="1712410"/>
    <lineage>
        <taxon>Bacteria</taxon>
        <taxon>Bacillati</taxon>
        <taxon>Bacillota</taxon>
        <taxon>Clostridia</taxon>
        <taxon>Eubacteriales</taxon>
        <taxon>Peptococcaceae</taxon>
        <taxon>Thermanaerosceptrum</taxon>
    </lineage>
</organism>
<dbReference type="InterPro" id="IPR017221">
    <property type="entry name" value="DUF34/NIF3_bac"/>
</dbReference>
<feature type="binding site" evidence="5">
    <location>
        <position position="331"/>
    </location>
    <ligand>
        <name>a divalent metal cation</name>
        <dbReference type="ChEBI" id="CHEBI:60240"/>
        <label>1</label>
    </ligand>
</feature>
<gene>
    <name evidence="6" type="ORF">BR63_07125</name>
</gene>
<dbReference type="Gene3D" id="3.40.1390.30">
    <property type="entry name" value="NIF3 (NGG1p interacting factor 3)-like"/>
    <property type="match status" value="1"/>
</dbReference>
<sequence>MVVRCQTVAQLIEKFAPKYLAEDWDNIGLQIGDPAQEVRKIFVSLDLNLEVLDEALSLGADMLVVHHTPLFKPLKNIRTDLPLGRLIARIVENRLVLYTAHTNLDSTWGGVNDVLAQKLKLQDVTILSSGWQQKLFKLVVFVPLDYVEKVREAISVAGGGWIGNYSDCTFQLKGTGTFRPLSGTNPFIGEQGKLEYVEEIRLETIVPEEILSKVVKAMLKAHPYEEVAYDIYPLANPGKQAGLGRVGYLAAPLSLADFIELVKESLGISHVRYCGDLHKTVRKIALCGGSGASFIAQAVFAGVQVLLTGDIKYHEAQEALSQDLALVDGGHFATEQPVVDVLADFLRQQLAKEDVQVFVSRINTDPFRYL</sequence>
<evidence type="ECO:0000256" key="5">
    <source>
        <dbReference type="PIRSR" id="PIRSR602678-1"/>
    </source>
</evidence>
<keyword evidence="7" id="KW-1185">Reference proteome</keyword>
<feature type="binding site" evidence="5">
    <location>
        <position position="335"/>
    </location>
    <ligand>
        <name>a divalent metal cation</name>
        <dbReference type="ChEBI" id="CHEBI:60240"/>
        <label>1</label>
    </ligand>
</feature>
<evidence type="ECO:0000313" key="6">
    <source>
        <dbReference type="EMBL" id="QNB46104.1"/>
    </source>
</evidence>
<proteinExistence type="inferred from homology"/>
<feature type="binding site" evidence="5">
    <location>
        <position position="67"/>
    </location>
    <ligand>
        <name>a divalent metal cation</name>
        <dbReference type="ChEBI" id="CHEBI:60240"/>
        <label>1</label>
    </ligand>
</feature>
<dbReference type="Proteomes" id="UP000515847">
    <property type="component" value="Chromosome"/>
</dbReference>
<feature type="binding site" evidence="5">
    <location>
        <position position="105"/>
    </location>
    <ligand>
        <name>a divalent metal cation</name>
        <dbReference type="ChEBI" id="CHEBI:60240"/>
        <label>1</label>
    </ligand>
</feature>
<dbReference type="OrthoDB" id="9792792at2"/>
<evidence type="ECO:0000313" key="7">
    <source>
        <dbReference type="Proteomes" id="UP000515847"/>
    </source>
</evidence>
<dbReference type="FunFam" id="3.40.1390.30:FF:000001">
    <property type="entry name" value="GTP cyclohydrolase 1 type 2"/>
    <property type="match status" value="1"/>
</dbReference>
<comment type="similarity">
    <text evidence="1 4">Belongs to the GTP cyclohydrolase I type 2/NIF3 family.</text>
</comment>
<feature type="binding site" evidence="5">
    <location>
        <position position="66"/>
    </location>
    <ligand>
        <name>a divalent metal cation</name>
        <dbReference type="ChEBI" id="CHEBI:60240"/>
        <label>1</label>
    </ligand>
</feature>
<dbReference type="InterPro" id="IPR002678">
    <property type="entry name" value="DUF34/NIF3"/>
</dbReference>
<accession>A0A7G6E200</accession>
<dbReference type="PIRSF" id="PIRSF037489">
    <property type="entry name" value="UCP037489_NIF3_YqfO"/>
    <property type="match status" value="1"/>
</dbReference>
<keyword evidence="3 4" id="KW-0479">Metal-binding</keyword>
<reference evidence="6 7" key="1">
    <citation type="journal article" date="2019" name="Front. Microbiol.">
        <title>Thermoanaerosceptrum fracticalcis gen. nov. sp. nov., a Novel Fumarate-Fermenting Microorganism From a Deep Fractured Carbonate Aquifer of the US Great Basin.</title>
        <authorList>
            <person name="Hamilton-Brehm S.D."/>
            <person name="Stewart L.E."/>
            <person name="Zavarin M."/>
            <person name="Caldwell M."/>
            <person name="Lawson P.A."/>
            <person name="Onstott T.C."/>
            <person name="Grzymski J."/>
            <person name="Neveux I."/>
            <person name="Lollar B.S."/>
            <person name="Russell C.E."/>
            <person name="Moser D.P."/>
        </authorList>
    </citation>
    <scope>NUCLEOTIDE SEQUENCE [LARGE SCALE GENOMIC DNA]</scope>
    <source>
        <strain evidence="6 7">DRI-13</strain>
    </source>
</reference>
<dbReference type="GO" id="GO:0046872">
    <property type="term" value="F:metal ion binding"/>
    <property type="evidence" value="ECO:0007669"/>
    <property type="project" value="UniProtKB-UniRule"/>
</dbReference>
<dbReference type="FunFam" id="3.30.70.120:FF:000006">
    <property type="entry name" value="GTP cyclohydrolase 1 type 2 homolog"/>
    <property type="match status" value="1"/>
</dbReference>
<dbReference type="Pfam" id="PF01784">
    <property type="entry name" value="DUF34_NIF3"/>
    <property type="match status" value="1"/>
</dbReference>
<dbReference type="InterPro" id="IPR036069">
    <property type="entry name" value="DUF34/NIF3_sf"/>
</dbReference>
<dbReference type="PANTHER" id="PTHR13799">
    <property type="entry name" value="NGG1 INTERACTING FACTOR 3"/>
    <property type="match status" value="1"/>
</dbReference>
<dbReference type="RefSeq" id="WP_034422302.1">
    <property type="nucleotide sequence ID" value="NZ_CP045798.1"/>
</dbReference>
<evidence type="ECO:0000256" key="1">
    <source>
        <dbReference type="ARBA" id="ARBA00006964"/>
    </source>
</evidence>
<dbReference type="SUPFAM" id="SSF102705">
    <property type="entry name" value="NIF3 (NGG1p interacting factor 3)-like"/>
    <property type="match status" value="1"/>
</dbReference>
<protein>
    <recommendedName>
        <fullName evidence="2 4">GTP cyclohydrolase 1 type 2 homolog</fullName>
    </recommendedName>
</protein>
<evidence type="ECO:0000256" key="3">
    <source>
        <dbReference type="ARBA" id="ARBA00022723"/>
    </source>
</evidence>
<dbReference type="AlphaFoldDB" id="A0A7G6E200"/>
<dbReference type="InterPro" id="IPR015867">
    <property type="entry name" value="N-reg_PII/ATP_PRibTrfase_C"/>
</dbReference>